<reference evidence="3" key="1">
    <citation type="journal article" date="2014" name="Genome Announc.">
        <title>Genome Sequence of Arthrobacter siccitolerans 4J27, a Xeroprotectant-Producing Desiccation-Tolerant Microorganism.</title>
        <authorList>
            <person name="Manzanera M."/>
            <person name="Santa-Cruz-Calvo L."/>
            <person name="Vilchez J.I."/>
            <person name="Garcia-Fontana C."/>
            <person name="Silva-Castro G.A."/>
            <person name="Calvo C."/>
            <person name="Gonzalez-Lopez J."/>
        </authorList>
    </citation>
    <scope>NUCLEOTIDE SEQUENCE [LARGE SCALE GENOMIC DNA]</scope>
    <source>
        <strain evidence="3">4J27</strain>
    </source>
</reference>
<name>A0A024H2L3_9MICC</name>
<evidence type="ECO:0000256" key="1">
    <source>
        <dbReference type="SAM" id="MobiDB-lite"/>
    </source>
</evidence>
<organism evidence="2 3">
    <name type="scientific">Pseudarthrobacter siccitolerans</name>
    <dbReference type="NCBI Taxonomy" id="861266"/>
    <lineage>
        <taxon>Bacteria</taxon>
        <taxon>Bacillati</taxon>
        <taxon>Actinomycetota</taxon>
        <taxon>Actinomycetes</taxon>
        <taxon>Micrococcales</taxon>
        <taxon>Micrococcaceae</taxon>
        <taxon>Pseudarthrobacter</taxon>
    </lineage>
</organism>
<dbReference type="AlphaFoldDB" id="A0A024H2L3"/>
<evidence type="ECO:0000313" key="2">
    <source>
        <dbReference type="EMBL" id="CCQ46127.1"/>
    </source>
</evidence>
<evidence type="ECO:0000313" key="3">
    <source>
        <dbReference type="Proteomes" id="UP000035722"/>
    </source>
</evidence>
<gene>
    <name evidence="2" type="ORF">ARTSIC4J27_2087</name>
</gene>
<feature type="region of interest" description="Disordered" evidence="1">
    <location>
        <begin position="1"/>
        <end position="25"/>
    </location>
</feature>
<sequence length="50" mass="5603">MFFADKQGEKIPAKSAQTAPSHCDHHMSTNFEFRQHTPAILDVEGEGKTM</sequence>
<keyword evidence="3" id="KW-1185">Reference proteome</keyword>
<protein>
    <submittedName>
        <fullName evidence="2">Uncharacterized protein</fullName>
    </submittedName>
</protein>
<dbReference type="EMBL" id="CAQI01000042">
    <property type="protein sequence ID" value="CCQ46127.1"/>
    <property type="molecule type" value="Genomic_DNA"/>
</dbReference>
<dbReference type="Proteomes" id="UP000035722">
    <property type="component" value="Unassembled WGS sequence"/>
</dbReference>
<comment type="caution">
    <text evidence="2">The sequence shown here is derived from an EMBL/GenBank/DDBJ whole genome shotgun (WGS) entry which is preliminary data.</text>
</comment>
<feature type="compositionally biased region" description="Basic and acidic residues" evidence="1">
    <location>
        <begin position="1"/>
        <end position="12"/>
    </location>
</feature>
<proteinExistence type="predicted"/>
<accession>A0A024H2L3</accession>